<evidence type="ECO:0000256" key="2">
    <source>
        <dbReference type="ARBA" id="ARBA00022690"/>
    </source>
</evidence>
<dbReference type="Gene3D" id="3.30.10.10">
    <property type="entry name" value="Trypsin Inhibitor V, subunit A"/>
    <property type="match status" value="1"/>
</dbReference>
<protein>
    <submittedName>
        <fullName evidence="4">Uncharacterized protein</fullName>
    </submittedName>
</protein>
<dbReference type="PANTHER" id="PTHR33091">
    <property type="entry name" value="PROTEIN, PUTATIVE, EXPRESSED-RELATED"/>
    <property type="match status" value="1"/>
</dbReference>
<keyword evidence="5" id="KW-1185">Reference proteome</keyword>
<name>A0AAD9ZTS9_9ROSI</name>
<dbReference type="Pfam" id="PF00280">
    <property type="entry name" value="potato_inhibit"/>
    <property type="match status" value="1"/>
</dbReference>
<keyword evidence="3" id="KW-0722">Serine protease inhibitor</keyword>
<comment type="caution">
    <text evidence="4">The sequence shown here is derived from an EMBL/GenBank/DDBJ whole genome shotgun (WGS) entry which is preliminary data.</text>
</comment>
<dbReference type="InterPro" id="IPR036354">
    <property type="entry name" value="Prot_inh_pot1_sf"/>
</dbReference>
<proteinExistence type="inferred from homology"/>
<dbReference type="PANTHER" id="PTHR33091:SF29">
    <property type="entry name" value="SUBTILISIN INHIBITOR 1"/>
    <property type="match status" value="1"/>
</dbReference>
<comment type="similarity">
    <text evidence="1">Belongs to the protease inhibitor I13 (potato type I serine protease inhibitor) family.</text>
</comment>
<evidence type="ECO:0000313" key="5">
    <source>
        <dbReference type="Proteomes" id="UP001281410"/>
    </source>
</evidence>
<gene>
    <name evidence="4" type="ORF">Dsin_029826</name>
</gene>
<dbReference type="PROSITE" id="PS00285">
    <property type="entry name" value="POTATO_INHIBITOR"/>
    <property type="match status" value="1"/>
</dbReference>
<dbReference type="EMBL" id="JANJYJ010000009">
    <property type="protein sequence ID" value="KAK3190265.1"/>
    <property type="molecule type" value="Genomic_DNA"/>
</dbReference>
<dbReference type="Proteomes" id="UP001281410">
    <property type="component" value="Unassembled WGS sequence"/>
</dbReference>
<evidence type="ECO:0000256" key="1">
    <source>
        <dbReference type="ARBA" id="ARBA00008210"/>
    </source>
</evidence>
<evidence type="ECO:0000313" key="4">
    <source>
        <dbReference type="EMBL" id="KAK3190265.1"/>
    </source>
</evidence>
<accession>A0AAD9ZTS9</accession>
<dbReference type="GO" id="GO:0009611">
    <property type="term" value="P:response to wounding"/>
    <property type="evidence" value="ECO:0007669"/>
    <property type="project" value="InterPro"/>
</dbReference>
<reference evidence="4" key="1">
    <citation type="journal article" date="2023" name="Plant J.">
        <title>Genome sequences and population genomics provide insights into the demographic history, inbreeding, and mutation load of two 'living fossil' tree species of Dipteronia.</title>
        <authorList>
            <person name="Feng Y."/>
            <person name="Comes H.P."/>
            <person name="Chen J."/>
            <person name="Zhu S."/>
            <person name="Lu R."/>
            <person name="Zhang X."/>
            <person name="Li P."/>
            <person name="Qiu J."/>
            <person name="Olsen K.M."/>
            <person name="Qiu Y."/>
        </authorList>
    </citation>
    <scope>NUCLEOTIDE SEQUENCE</scope>
    <source>
        <strain evidence="4">NBL</strain>
    </source>
</reference>
<sequence length="69" mass="7315">MAFAGLKSSWPEVVGIDGEAAEDVIKSETSGVRVIVVKSGSFVTGDFRCDRVRIFVNGDGIVTSEPRIG</sequence>
<dbReference type="AlphaFoldDB" id="A0AAD9ZTS9"/>
<keyword evidence="2" id="KW-0646">Protease inhibitor</keyword>
<dbReference type="PRINTS" id="PR00292">
    <property type="entry name" value="POTATOINHBTR"/>
</dbReference>
<dbReference type="InterPro" id="IPR000864">
    <property type="entry name" value="Prot_inh_pot1"/>
</dbReference>
<organism evidence="4 5">
    <name type="scientific">Dipteronia sinensis</name>
    <dbReference type="NCBI Taxonomy" id="43782"/>
    <lineage>
        <taxon>Eukaryota</taxon>
        <taxon>Viridiplantae</taxon>
        <taxon>Streptophyta</taxon>
        <taxon>Embryophyta</taxon>
        <taxon>Tracheophyta</taxon>
        <taxon>Spermatophyta</taxon>
        <taxon>Magnoliopsida</taxon>
        <taxon>eudicotyledons</taxon>
        <taxon>Gunneridae</taxon>
        <taxon>Pentapetalae</taxon>
        <taxon>rosids</taxon>
        <taxon>malvids</taxon>
        <taxon>Sapindales</taxon>
        <taxon>Sapindaceae</taxon>
        <taxon>Hippocastanoideae</taxon>
        <taxon>Acereae</taxon>
        <taxon>Dipteronia</taxon>
    </lineage>
</organism>
<dbReference type="GO" id="GO:0004867">
    <property type="term" value="F:serine-type endopeptidase inhibitor activity"/>
    <property type="evidence" value="ECO:0007669"/>
    <property type="project" value="UniProtKB-KW"/>
</dbReference>
<dbReference type="SUPFAM" id="SSF54654">
    <property type="entry name" value="CI-2 family of serine protease inhibitors"/>
    <property type="match status" value="1"/>
</dbReference>
<evidence type="ECO:0000256" key="3">
    <source>
        <dbReference type="ARBA" id="ARBA00022900"/>
    </source>
</evidence>